<proteinExistence type="predicted"/>
<name>A0ABX0VX14_9RHOB</name>
<dbReference type="Gene3D" id="3.40.190.10">
    <property type="entry name" value="Periplasmic binding protein-like II"/>
    <property type="match status" value="2"/>
</dbReference>
<dbReference type="InterPro" id="IPR011852">
    <property type="entry name" value="TRAP_TAXI"/>
</dbReference>
<gene>
    <name evidence="1" type="ORF">HCZ30_07830</name>
</gene>
<dbReference type="EMBL" id="JAATOP010000004">
    <property type="protein sequence ID" value="NIY72345.1"/>
    <property type="molecule type" value="Genomic_DNA"/>
</dbReference>
<dbReference type="PANTHER" id="PTHR42941">
    <property type="entry name" value="SLL1037 PROTEIN"/>
    <property type="match status" value="1"/>
</dbReference>
<reference evidence="1 2" key="1">
    <citation type="submission" date="2020-03" db="EMBL/GenBank/DDBJ databases">
        <title>Bacterial isolates of synthetic phycosphere.</title>
        <authorList>
            <person name="Fu H."/>
            <person name="Moran M.A."/>
        </authorList>
    </citation>
    <scope>NUCLEOTIDE SEQUENCE [LARGE SCALE GENOMIC DNA]</scope>
    <source>
        <strain evidence="1 2">HF1</strain>
    </source>
</reference>
<dbReference type="PANTHER" id="PTHR42941:SF1">
    <property type="entry name" value="SLL1037 PROTEIN"/>
    <property type="match status" value="1"/>
</dbReference>
<protein>
    <submittedName>
        <fullName evidence="1">TAXI family TRAP transporter solute-binding subunit</fullName>
    </submittedName>
</protein>
<sequence length="334" mass="35024">MFNFKFNGLRQAATVVIAGAVLTTSVAAQDIRIGAMREGSSWYVFAATLEQIIEPILGDNSVEVIARGGGIANPMVVQGGKAEIALSNVASAVWASEGNEGVYEGMSAPDIRALVGGLNDVYVGAMARKAFTDQLGTTDLAEIMASGEPVRVLMKPVGSSAVPVAQMIFEGLGTSVDQIKANGGDIIQVDTGQIADQMRNGNADIYIDTMIKGHPTITEVALTADVVFLDVPAPAMEVLEQNGLTPGSYGPEWYKGQSEATAGANLGTVLIASASMDEEAAYQITKAIIENAEQLKASHGAWSGFDPKTAMLPENVGIELHPGALRYYREAGLM</sequence>
<dbReference type="SUPFAM" id="SSF53850">
    <property type="entry name" value="Periplasmic binding protein-like II"/>
    <property type="match status" value="1"/>
</dbReference>
<dbReference type="Proteomes" id="UP000709466">
    <property type="component" value="Unassembled WGS sequence"/>
</dbReference>
<dbReference type="NCBIfam" id="TIGR02122">
    <property type="entry name" value="TRAP_TAXI"/>
    <property type="match status" value="1"/>
</dbReference>
<keyword evidence="2" id="KW-1185">Reference proteome</keyword>
<evidence type="ECO:0000313" key="1">
    <source>
        <dbReference type="EMBL" id="NIY72345.1"/>
    </source>
</evidence>
<dbReference type="Pfam" id="PF16868">
    <property type="entry name" value="NMT1_3"/>
    <property type="match status" value="1"/>
</dbReference>
<accession>A0ABX0VX14</accession>
<evidence type="ECO:0000313" key="2">
    <source>
        <dbReference type="Proteomes" id="UP000709466"/>
    </source>
</evidence>
<organism evidence="1 2">
    <name type="scientific">Marivivens donghaensis</name>
    <dbReference type="NCBI Taxonomy" id="1699413"/>
    <lineage>
        <taxon>Bacteria</taxon>
        <taxon>Pseudomonadati</taxon>
        <taxon>Pseudomonadota</taxon>
        <taxon>Alphaproteobacteria</taxon>
        <taxon>Rhodobacterales</taxon>
        <taxon>Paracoccaceae</taxon>
        <taxon>Marivivens group</taxon>
        <taxon>Marivivens</taxon>
    </lineage>
</organism>
<dbReference type="RefSeq" id="WP_167637725.1">
    <property type="nucleotide sequence ID" value="NZ_JAATOP010000004.1"/>
</dbReference>
<comment type="caution">
    <text evidence="1">The sequence shown here is derived from an EMBL/GenBank/DDBJ whole genome shotgun (WGS) entry which is preliminary data.</text>
</comment>